<evidence type="ECO:0000313" key="1">
    <source>
        <dbReference type="EMBL" id="MBA0570637.1"/>
    </source>
</evidence>
<keyword evidence="2" id="KW-1185">Reference proteome</keyword>
<evidence type="ECO:0000313" key="2">
    <source>
        <dbReference type="Proteomes" id="UP000593572"/>
    </source>
</evidence>
<organism evidence="1 2">
    <name type="scientific">Gossypium lobatum</name>
    <dbReference type="NCBI Taxonomy" id="34289"/>
    <lineage>
        <taxon>Eukaryota</taxon>
        <taxon>Viridiplantae</taxon>
        <taxon>Streptophyta</taxon>
        <taxon>Embryophyta</taxon>
        <taxon>Tracheophyta</taxon>
        <taxon>Spermatophyta</taxon>
        <taxon>Magnoliopsida</taxon>
        <taxon>eudicotyledons</taxon>
        <taxon>Gunneridae</taxon>
        <taxon>Pentapetalae</taxon>
        <taxon>rosids</taxon>
        <taxon>malvids</taxon>
        <taxon>Malvales</taxon>
        <taxon>Malvaceae</taxon>
        <taxon>Malvoideae</taxon>
        <taxon>Gossypium</taxon>
    </lineage>
</organism>
<feature type="non-terminal residue" evidence="1">
    <location>
        <position position="217"/>
    </location>
</feature>
<dbReference type="EMBL" id="JABEZX010000011">
    <property type="protein sequence ID" value="MBA0570637.1"/>
    <property type="molecule type" value="Genomic_DNA"/>
</dbReference>
<accession>A0A7J8N0X3</accession>
<gene>
    <name evidence="1" type="ORF">Golob_004256</name>
</gene>
<dbReference type="AlphaFoldDB" id="A0A7J8N0X3"/>
<comment type="caution">
    <text evidence="1">The sequence shown here is derived from an EMBL/GenBank/DDBJ whole genome shotgun (WGS) entry which is preliminary data.</text>
</comment>
<proteinExistence type="predicted"/>
<reference evidence="1 2" key="1">
    <citation type="journal article" date="2019" name="Genome Biol. Evol.">
        <title>Insights into the evolution of the New World diploid cottons (Gossypium, subgenus Houzingenia) based on genome sequencing.</title>
        <authorList>
            <person name="Grover C.E."/>
            <person name="Arick M.A. 2nd"/>
            <person name="Thrash A."/>
            <person name="Conover J.L."/>
            <person name="Sanders W.S."/>
            <person name="Peterson D.G."/>
            <person name="Frelichowski J.E."/>
            <person name="Scheffler J.A."/>
            <person name="Scheffler B.E."/>
            <person name="Wendel J.F."/>
        </authorList>
    </citation>
    <scope>NUCLEOTIDE SEQUENCE [LARGE SCALE GENOMIC DNA]</scope>
    <source>
        <strain evidence="1">157</strain>
        <tissue evidence="1">Leaf</tissue>
    </source>
</reference>
<protein>
    <submittedName>
        <fullName evidence="1">Uncharacterized protein</fullName>
    </submittedName>
</protein>
<sequence length="217" mass="25353">AINAEGVIGKVLAIDCRDREDCWIEYIRPNQGSGIWQNGVEILKTRERKKELGGKIRSSAKLEGVMMPQRSKEKAKIREEASNSCSLSRKCVNRFTKEKCRCFMVEPVGRKGGLTLHVIIQNHSGQHIDSLVKIKGQDQIRFTGFYGYPELNQKHKSWDLIQRVIEDLEVVDIKLDRGLFTWNNNREERRKPKEDIRDLRLLFRFEACWAKEKKLRI</sequence>
<dbReference type="Proteomes" id="UP000593572">
    <property type="component" value="Unassembled WGS sequence"/>
</dbReference>
<name>A0A7J8N0X3_9ROSI</name>